<dbReference type="GeneID" id="97610553"/>
<name>A0A2V2N3W4_9EURY</name>
<proteinExistence type="predicted"/>
<reference evidence="1 2" key="1">
    <citation type="submission" date="2018-05" db="EMBL/GenBank/DDBJ databases">
        <title>Draft genome of Methanospirillum stamsii Pt1.</title>
        <authorList>
            <person name="Dueholm M.S."/>
            <person name="Nielsen P.H."/>
            <person name="Bakmann L.F."/>
            <person name="Otzen D.E."/>
        </authorList>
    </citation>
    <scope>NUCLEOTIDE SEQUENCE [LARGE SCALE GENOMIC DNA]</scope>
    <source>
        <strain evidence="1 2">Pt1</strain>
    </source>
</reference>
<accession>A0A2V2N3W4</accession>
<dbReference type="Proteomes" id="UP000245934">
    <property type="component" value="Unassembled WGS sequence"/>
</dbReference>
<protein>
    <submittedName>
        <fullName evidence="1">Uncharacterized protein</fullName>
    </submittedName>
</protein>
<evidence type="ECO:0000313" key="1">
    <source>
        <dbReference type="EMBL" id="PWR74834.1"/>
    </source>
</evidence>
<gene>
    <name evidence="1" type="ORF">DLD82_08020</name>
</gene>
<dbReference type="EMBL" id="QGMZ01000015">
    <property type="protein sequence ID" value="PWR74834.1"/>
    <property type="molecule type" value="Genomic_DNA"/>
</dbReference>
<organism evidence="1 2">
    <name type="scientific">Methanospirillum stamsii</name>
    <dbReference type="NCBI Taxonomy" id="1277351"/>
    <lineage>
        <taxon>Archaea</taxon>
        <taxon>Methanobacteriati</taxon>
        <taxon>Methanobacteriota</taxon>
        <taxon>Stenosarchaea group</taxon>
        <taxon>Methanomicrobia</taxon>
        <taxon>Methanomicrobiales</taxon>
        <taxon>Methanospirillaceae</taxon>
        <taxon>Methanospirillum</taxon>
    </lineage>
</organism>
<keyword evidence="2" id="KW-1185">Reference proteome</keyword>
<dbReference type="AlphaFoldDB" id="A0A2V2N3W4"/>
<comment type="caution">
    <text evidence="1">The sequence shown here is derived from an EMBL/GenBank/DDBJ whole genome shotgun (WGS) entry which is preliminary data.</text>
</comment>
<dbReference type="RefSeq" id="WP_109940597.1">
    <property type="nucleotide sequence ID" value="NZ_CP176366.1"/>
</dbReference>
<evidence type="ECO:0000313" key="2">
    <source>
        <dbReference type="Proteomes" id="UP000245934"/>
    </source>
</evidence>
<sequence>MMASDILSMLRDLLIAQRDSPELCTVPSGLLEQAETTLATLKKEHLQTGDESIIQKHEALVTVLDDLQEERAERIWLMAYHQADDVRAMNQQERFIFDILTENAAKLRGIA</sequence>